<dbReference type="Gene3D" id="1.10.10.10">
    <property type="entry name" value="Winged helix-like DNA-binding domain superfamily/Winged helix DNA-binding domain"/>
    <property type="match status" value="1"/>
</dbReference>
<dbReference type="InterPro" id="IPR005149">
    <property type="entry name" value="Tscrpt_reg_PadR_N"/>
</dbReference>
<dbReference type="PANTHER" id="PTHR43252:SF7">
    <property type="entry name" value="TRANSCRIPTIONAL REGULATOR YQJI"/>
    <property type="match status" value="1"/>
</dbReference>
<feature type="domain" description="Transcription regulator PadR N-terminal" evidence="1">
    <location>
        <begin position="36"/>
        <end position="104"/>
    </location>
</feature>
<evidence type="ECO:0000313" key="2">
    <source>
        <dbReference type="EMBL" id="SCC71762.1"/>
    </source>
</evidence>
<dbReference type="InterPro" id="IPR036390">
    <property type="entry name" value="WH_DNA-bd_sf"/>
</dbReference>
<accession>A0A1C4GUC3</accession>
<name>A0A1C4GUC3_9GAMM</name>
<organism evidence="2 3">
    <name type="scientific">Acinetobacter albensis</name>
    <dbReference type="NCBI Taxonomy" id="1673609"/>
    <lineage>
        <taxon>Bacteria</taxon>
        <taxon>Pseudomonadati</taxon>
        <taxon>Pseudomonadota</taxon>
        <taxon>Gammaproteobacteria</taxon>
        <taxon>Moraxellales</taxon>
        <taxon>Moraxellaceae</taxon>
        <taxon>Acinetobacter</taxon>
    </lineage>
</organism>
<gene>
    <name evidence="2" type="ORF">GA0116959_105183</name>
</gene>
<dbReference type="Pfam" id="PF03551">
    <property type="entry name" value="PadR"/>
    <property type="match status" value="1"/>
</dbReference>
<sequence length="181" mass="20633">MYKTMNEILGNFLLVDSDQPSRKSRLFEPGHMKLLVLFLIEQAPRYGYEIIKGIGELVGGGYSPSTGTIYPTLSYLEDMEFVGIEKSDSDRKQYKITVAGINHLKGQKEHLEHILGRLETRREIQNNDQYLDIYRAMENLKTALRLKLKNSALNDETICQIAKSIDQAAVAISRIKNEQVL</sequence>
<dbReference type="Proteomes" id="UP000243661">
    <property type="component" value="Unassembled WGS sequence"/>
</dbReference>
<dbReference type="EMBL" id="FMBK01000005">
    <property type="protein sequence ID" value="SCC71762.1"/>
    <property type="molecule type" value="Genomic_DNA"/>
</dbReference>
<reference evidence="2 3" key="1">
    <citation type="submission" date="2016-08" db="EMBL/GenBank/DDBJ databases">
        <authorList>
            <person name="Seilhamer J.J."/>
        </authorList>
    </citation>
    <scope>NUCLEOTIDE SEQUENCE [LARGE SCALE GENOMIC DNA]</scope>
    <source>
        <strain evidence="2 3">ANC 4874</strain>
    </source>
</reference>
<dbReference type="AlphaFoldDB" id="A0A1C4GUC3"/>
<dbReference type="SUPFAM" id="SSF46785">
    <property type="entry name" value="Winged helix' DNA-binding domain"/>
    <property type="match status" value="1"/>
</dbReference>
<evidence type="ECO:0000313" key="3">
    <source>
        <dbReference type="Proteomes" id="UP000243661"/>
    </source>
</evidence>
<proteinExistence type="predicted"/>
<evidence type="ECO:0000259" key="1">
    <source>
        <dbReference type="Pfam" id="PF03551"/>
    </source>
</evidence>
<dbReference type="InterPro" id="IPR036388">
    <property type="entry name" value="WH-like_DNA-bd_sf"/>
</dbReference>
<protein>
    <submittedName>
        <fullName evidence="2">Transcriptional regulator, PadR family</fullName>
    </submittedName>
</protein>
<dbReference type="PANTHER" id="PTHR43252">
    <property type="entry name" value="TRANSCRIPTIONAL REGULATOR YQJI"/>
    <property type="match status" value="1"/>
</dbReference>